<evidence type="ECO:0000256" key="4">
    <source>
        <dbReference type="RuleBase" id="RU362116"/>
    </source>
</evidence>
<dbReference type="NCBIfam" id="TIGR03506">
    <property type="entry name" value="FlgEFG_subfam"/>
    <property type="match status" value="1"/>
</dbReference>
<dbReference type="PROSITE" id="PS00588">
    <property type="entry name" value="FLAGELLA_BB_ROD"/>
    <property type="match status" value="1"/>
</dbReference>
<keyword evidence="3 4" id="KW-0975">Bacterial flagellum</keyword>
<dbReference type="PANTHER" id="PTHR30435">
    <property type="entry name" value="FLAGELLAR PROTEIN"/>
    <property type="match status" value="1"/>
</dbReference>
<dbReference type="Pfam" id="PF00460">
    <property type="entry name" value="Flg_bb_rod"/>
    <property type="match status" value="1"/>
</dbReference>
<comment type="subcellular location">
    <subcellularLocation>
        <location evidence="1 4">Bacterial flagellum basal body</location>
    </subcellularLocation>
</comment>
<dbReference type="InterPro" id="IPR053967">
    <property type="entry name" value="LlgE_F_G-like_D1"/>
</dbReference>
<evidence type="ECO:0000259" key="6">
    <source>
        <dbReference type="Pfam" id="PF06429"/>
    </source>
</evidence>
<dbReference type="Proteomes" id="UP001529369">
    <property type="component" value="Unassembled WGS sequence"/>
</dbReference>
<sequence length="240" mass="26223">MDQPGYVVLSRLAAQLRATQVLANNLANADTPGFRAERPVFASFVTRSPDQGEVRYSLDRATWRDGRPGPIGTTGNPLDLALRGDGFFVLETPNGDRYTRAGRFTLDAAGRITDADGHAVLDTRGAPITLSPADSRIEIQSDGTVRSENGVVAQLRIVRFASPERLKAEGARLFAAEDAPEDMPRPQLVQGAVEGSNVSAIGEMTRLTEQVRQFQFATQFAEREGDRLSTAVDRILRRRN</sequence>
<feature type="domain" description="Flagellar basal-body/hook protein C-terminal" evidence="6">
    <location>
        <begin position="189"/>
        <end position="231"/>
    </location>
</feature>
<accession>A0ABT8AC01</accession>
<keyword evidence="8" id="KW-0969">Cilium</keyword>
<dbReference type="SUPFAM" id="SSF117143">
    <property type="entry name" value="Flagellar hook protein flgE"/>
    <property type="match status" value="1"/>
</dbReference>
<feature type="domain" description="Flagellar basal body rod protein N-terminal" evidence="5">
    <location>
        <begin position="6"/>
        <end position="35"/>
    </location>
</feature>
<proteinExistence type="inferred from homology"/>
<comment type="similarity">
    <text evidence="2 4">Belongs to the flagella basal body rod proteins family.</text>
</comment>
<evidence type="ECO:0000256" key="1">
    <source>
        <dbReference type="ARBA" id="ARBA00004117"/>
    </source>
</evidence>
<dbReference type="NCBIfam" id="TIGR02490">
    <property type="entry name" value="flgF"/>
    <property type="match status" value="1"/>
</dbReference>
<dbReference type="InterPro" id="IPR019776">
    <property type="entry name" value="Flagellar_basal_body_rod_CS"/>
</dbReference>
<comment type="subunit">
    <text evidence="4">The basal body constitutes a major portion of the flagellar organelle and consists of five rings (E,L,P,S, and M) mounted on a central rod. The rod consists of about 26 subunits of FlgG in the distal portion, and FlgB, FlgC and FlgF are thought to build up the proximal portion of the rod with about 6 subunits each.</text>
</comment>
<dbReference type="InterPro" id="IPR010930">
    <property type="entry name" value="Flg_bb/hook_C_dom"/>
</dbReference>
<dbReference type="Pfam" id="PF06429">
    <property type="entry name" value="Flg_bbr_C"/>
    <property type="match status" value="1"/>
</dbReference>
<keyword evidence="8" id="KW-0966">Cell projection</keyword>
<reference evidence="9" key="1">
    <citation type="journal article" date="2019" name="Int. J. Syst. Evol. Microbiol.">
        <title>The Global Catalogue of Microorganisms (GCM) 10K type strain sequencing project: providing services to taxonomists for standard genome sequencing and annotation.</title>
        <authorList>
            <consortium name="The Broad Institute Genomics Platform"/>
            <consortium name="The Broad Institute Genome Sequencing Center for Infectious Disease"/>
            <person name="Wu L."/>
            <person name="Ma J."/>
        </authorList>
    </citation>
    <scope>NUCLEOTIDE SEQUENCE [LARGE SCALE GENOMIC DNA]</scope>
    <source>
        <strain evidence="9">CECT 7131</strain>
    </source>
</reference>
<dbReference type="RefSeq" id="WP_290319378.1">
    <property type="nucleotide sequence ID" value="NZ_JAUFPN010000191.1"/>
</dbReference>
<evidence type="ECO:0000256" key="3">
    <source>
        <dbReference type="ARBA" id="ARBA00023143"/>
    </source>
</evidence>
<gene>
    <name evidence="8" type="primary">flgF</name>
    <name evidence="8" type="ORF">QWZ14_23480</name>
</gene>
<dbReference type="PANTHER" id="PTHR30435:SF19">
    <property type="entry name" value="FLAGELLAR BASAL-BODY ROD PROTEIN FLGG"/>
    <property type="match status" value="1"/>
</dbReference>
<keyword evidence="8" id="KW-0282">Flagellum</keyword>
<feature type="domain" description="Flagellar hook protein FlgE/F/G-like D1" evidence="7">
    <location>
        <begin position="81"/>
        <end position="146"/>
    </location>
</feature>
<dbReference type="Pfam" id="PF22692">
    <property type="entry name" value="LlgE_F_G_D1"/>
    <property type="match status" value="1"/>
</dbReference>
<protein>
    <recommendedName>
        <fullName evidence="4">Flagellar basal-body rod protein FlgF</fullName>
    </recommendedName>
</protein>
<evidence type="ECO:0000259" key="5">
    <source>
        <dbReference type="Pfam" id="PF00460"/>
    </source>
</evidence>
<evidence type="ECO:0000313" key="8">
    <source>
        <dbReference type="EMBL" id="MDN3567352.1"/>
    </source>
</evidence>
<evidence type="ECO:0000259" key="7">
    <source>
        <dbReference type="Pfam" id="PF22692"/>
    </source>
</evidence>
<keyword evidence="9" id="KW-1185">Reference proteome</keyword>
<comment type="caution">
    <text evidence="8">The sequence shown here is derived from an EMBL/GenBank/DDBJ whole genome shotgun (WGS) entry which is preliminary data.</text>
</comment>
<dbReference type="EMBL" id="JAUFPN010000191">
    <property type="protein sequence ID" value="MDN3567352.1"/>
    <property type="molecule type" value="Genomic_DNA"/>
</dbReference>
<dbReference type="InterPro" id="IPR001444">
    <property type="entry name" value="Flag_bb_rod_N"/>
</dbReference>
<name>A0ABT8AC01_9PROT</name>
<dbReference type="InterPro" id="IPR037925">
    <property type="entry name" value="FlgE/F/G-like"/>
</dbReference>
<evidence type="ECO:0000256" key="2">
    <source>
        <dbReference type="ARBA" id="ARBA00009677"/>
    </source>
</evidence>
<organism evidence="8 9">
    <name type="scientific">Paeniroseomonas aquatica</name>
    <dbReference type="NCBI Taxonomy" id="373043"/>
    <lineage>
        <taxon>Bacteria</taxon>
        <taxon>Pseudomonadati</taxon>
        <taxon>Pseudomonadota</taxon>
        <taxon>Alphaproteobacteria</taxon>
        <taxon>Acetobacterales</taxon>
        <taxon>Acetobacteraceae</taxon>
        <taxon>Paeniroseomonas</taxon>
    </lineage>
</organism>
<dbReference type="InterPro" id="IPR020013">
    <property type="entry name" value="Flagellar_FlgE/F/G"/>
</dbReference>
<dbReference type="InterPro" id="IPR012836">
    <property type="entry name" value="FlgF"/>
</dbReference>
<evidence type="ECO:0000313" key="9">
    <source>
        <dbReference type="Proteomes" id="UP001529369"/>
    </source>
</evidence>